<dbReference type="RefSeq" id="WP_143848553.1">
    <property type="nucleotide sequence ID" value="NZ_VLXZ01000005.1"/>
</dbReference>
<dbReference type="EMBL" id="VLXZ01000005">
    <property type="protein sequence ID" value="TSB46658.1"/>
    <property type="molecule type" value="Genomic_DNA"/>
</dbReference>
<dbReference type="AlphaFoldDB" id="A0A553ZYZ4"/>
<protein>
    <recommendedName>
        <fullName evidence="4">Lipoprotein</fullName>
    </recommendedName>
</protein>
<name>A0A553ZYZ4_9BACI</name>
<sequence>MNRTFMFMCIALMGLLWLTGCSSSNGELTLSEVELTENEKLLFSTVSKDTFIFELDGQLPKGEEIKIGVDYYHFGEPQEEIEITSILTDPDPDDGFSESYERMSIMLLEEESETRGDFQMTMEGGGGFSSEFVLGELNTDQKSFSSGSLLENEDMVINDESNEKHYIAQYIIAPSSRFRTFDLEHATQPNDDYETMYLFYIQVLEPEGAE</sequence>
<feature type="chain" id="PRO_5022212134" description="Lipoprotein" evidence="1">
    <location>
        <begin position="27"/>
        <end position="210"/>
    </location>
</feature>
<keyword evidence="1" id="KW-0732">Signal</keyword>
<feature type="signal peptide" evidence="1">
    <location>
        <begin position="1"/>
        <end position="26"/>
    </location>
</feature>
<comment type="caution">
    <text evidence="2">The sequence shown here is derived from an EMBL/GenBank/DDBJ whole genome shotgun (WGS) entry which is preliminary data.</text>
</comment>
<proteinExistence type="predicted"/>
<keyword evidence="3" id="KW-1185">Reference proteome</keyword>
<evidence type="ECO:0008006" key="4">
    <source>
        <dbReference type="Google" id="ProtNLM"/>
    </source>
</evidence>
<dbReference type="OrthoDB" id="2876792at2"/>
<evidence type="ECO:0000256" key="1">
    <source>
        <dbReference type="SAM" id="SignalP"/>
    </source>
</evidence>
<evidence type="ECO:0000313" key="3">
    <source>
        <dbReference type="Proteomes" id="UP000318521"/>
    </source>
</evidence>
<accession>A0A553ZYZ4</accession>
<dbReference type="PROSITE" id="PS51257">
    <property type="entry name" value="PROKAR_LIPOPROTEIN"/>
    <property type="match status" value="1"/>
</dbReference>
<organism evidence="2 3">
    <name type="scientific">Alkalicoccobacillus porphyridii</name>
    <dbReference type="NCBI Taxonomy" id="2597270"/>
    <lineage>
        <taxon>Bacteria</taxon>
        <taxon>Bacillati</taxon>
        <taxon>Bacillota</taxon>
        <taxon>Bacilli</taxon>
        <taxon>Bacillales</taxon>
        <taxon>Bacillaceae</taxon>
        <taxon>Alkalicoccobacillus</taxon>
    </lineage>
</organism>
<reference evidence="2 3" key="1">
    <citation type="submission" date="2019-07" db="EMBL/GenBank/DDBJ databases">
        <authorList>
            <person name="Park Y.J."/>
            <person name="Jeong S.E."/>
            <person name="Jung H.S."/>
        </authorList>
    </citation>
    <scope>NUCLEOTIDE SEQUENCE [LARGE SCALE GENOMIC DNA]</scope>
    <source>
        <strain evidence="3">P16(2019)</strain>
    </source>
</reference>
<evidence type="ECO:0000313" key="2">
    <source>
        <dbReference type="EMBL" id="TSB46658.1"/>
    </source>
</evidence>
<dbReference type="Proteomes" id="UP000318521">
    <property type="component" value="Unassembled WGS sequence"/>
</dbReference>
<gene>
    <name evidence="2" type="ORF">FN960_09890</name>
</gene>